<feature type="transmembrane region" description="Helical" evidence="2">
    <location>
        <begin position="386"/>
        <end position="403"/>
    </location>
</feature>
<evidence type="ECO:0000256" key="2">
    <source>
        <dbReference type="SAM" id="Phobius"/>
    </source>
</evidence>
<keyword evidence="2" id="KW-0472">Membrane</keyword>
<keyword evidence="4" id="KW-1185">Reference proteome</keyword>
<keyword evidence="2" id="KW-1133">Transmembrane helix</keyword>
<proteinExistence type="predicted"/>
<protein>
    <submittedName>
        <fullName evidence="3">Uncharacterized protein</fullName>
    </submittedName>
</protein>
<dbReference type="Proteomes" id="UP000184330">
    <property type="component" value="Unassembled WGS sequence"/>
</dbReference>
<accession>A0A1L7X038</accession>
<keyword evidence="2" id="KW-0812">Transmembrane</keyword>
<feature type="transmembrane region" description="Helical" evidence="2">
    <location>
        <begin position="423"/>
        <end position="446"/>
    </location>
</feature>
<reference evidence="3 4" key="1">
    <citation type="submission" date="2016-03" db="EMBL/GenBank/DDBJ databases">
        <authorList>
            <person name="Ploux O."/>
        </authorList>
    </citation>
    <scope>NUCLEOTIDE SEQUENCE [LARGE SCALE GENOMIC DNA]</scope>
    <source>
        <strain evidence="3 4">UAMH 11012</strain>
    </source>
</reference>
<feature type="region of interest" description="Disordered" evidence="1">
    <location>
        <begin position="465"/>
        <end position="491"/>
    </location>
</feature>
<evidence type="ECO:0000256" key="1">
    <source>
        <dbReference type="SAM" id="MobiDB-lite"/>
    </source>
</evidence>
<sequence length="506" mass="57562">MESLRKLATNDFESSIQLKFKPKRQSQTRMYFSKTKNGSKELELRAFSLGESHIGREIRNPSATAGSVFQIVTFERTFWARKVVLGVSNRFLQSLYLHFKLDPFSKKFLVVNHLDGFHKLTYKPERENNEEGHDSAKPVTTYILRCTGLGDLLLWSFDPNSGVTKAVLVASTKAVSEHTDTASESNDALSESTDAVSVDTASVHSMHEVMVEALSNHLSLLRSPFFPGFAWSTSRIRRCEKWSLEVSKLLSQAGDLTGQGLWRGHMVQNQKTHIDDISMASRKMGQLQDDISLEIHHLEPVEAFLQHILDTESENEDLIEGAKLLESSLIRIKQRLRFWGERAEVQQKVLFNLLTHQDAVSNFELSQATMKLGEATKRDSSSMKTIAIMTMAFLPGTFLSTLFTLPQLQWKHDRDGIVQGQFWIYWAFALPATVLVFVVWASALKWKQIRGRIWKRSAEKDDLEYGSRPVKKKSSENIASSNEQVEHGKYEEFDVTEDCDVIPDLI</sequence>
<gene>
    <name evidence="3" type="ORF">PAC_08275</name>
</gene>
<evidence type="ECO:0000313" key="4">
    <source>
        <dbReference type="Proteomes" id="UP000184330"/>
    </source>
</evidence>
<organism evidence="3 4">
    <name type="scientific">Phialocephala subalpina</name>
    <dbReference type="NCBI Taxonomy" id="576137"/>
    <lineage>
        <taxon>Eukaryota</taxon>
        <taxon>Fungi</taxon>
        <taxon>Dikarya</taxon>
        <taxon>Ascomycota</taxon>
        <taxon>Pezizomycotina</taxon>
        <taxon>Leotiomycetes</taxon>
        <taxon>Helotiales</taxon>
        <taxon>Mollisiaceae</taxon>
        <taxon>Phialocephala</taxon>
        <taxon>Phialocephala fortinii species complex</taxon>
    </lineage>
</organism>
<dbReference type="STRING" id="576137.A0A1L7X038"/>
<dbReference type="AlphaFoldDB" id="A0A1L7X038"/>
<evidence type="ECO:0000313" key="3">
    <source>
        <dbReference type="EMBL" id="CZR58383.1"/>
    </source>
</evidence>
<name>A0A1L7X038_9HELO</name>
<dbReference type="OrthoDB" id="2830640at2759"/>
<dbReference type="Gene3D" id="1.20.58.340">
    <property type="entry name" value="Magnesium transport protein CorA, transmembrane region"/>
    <property type="match status" value="1"/>
</dbReference>
<dbReference type="EMBL" id="FJOG01000012">
    <property type="protein sequence ID" value="CZR58383.1"/>
    <property type="molecule type" value="Genomic_DNA"/>
</dbReference>